<dbReference type="EMBL" id="GBXM01095357">
    <property type="protein sequence ID" value="JAH13220.1"/>
    <property type="molecule type" value="Transcribed_RNA"/>
</dbReference>
<reference evidence="1" key="2">
    <citation type="journal article" date="2015" name="Fish Shellfish Immunol.">
        <title>Early steps in the European eel (Anguilla anguilla)-Vibrio vulnificus interaction in the gills: Role of the RtxA13 toxin.</title>
        <authorList>
            <person name="Callol A."/>
            <person name="Pajuelo D."/>
            <person name="Ebbesson L."/>
            <person name="Teles M."/>
            <person name="MacKenzie S."/>
            <person name="Amaro C."/>
        </authorList>
    </citation>
    <scope>NUCLEOTIDE SEQUENCE</scope>
</reference>
<sequence>MEGEIFRALEVTSNSQVWAPPPIVQHVAYLAIHCKFYAI</sequence>
<name>A0A0E9PPW9_ANGAN</name>
<proteinExistence type="predicted"/>
<dbReference type="AlphaFoldDB" id="A0A0E9PPW9"/>
<protein>
    <submittedName>
        <fullName evidence="1">Uncharacterized protein</fullName>
    </submittedName>
</protein>
<evidence type="ECO:0000313" key="1">
    <source>
        <dbReference type="EMBL" id="JAH05878.1"/>
    </source>
</evidence>
<organism evidence="1">
    <name type="scientific">Anguilla anguilla</name>
    <name type="common">European freshwater eel</name>
    <name type="synonym">Muraena anguilla</name>
    <dbReference type="NCBI Taxonomy" id="7936"/>
    <lineage>
        <taxon>Eukaryota</taxon>
        <taxon>Metazoa</taxon>
        <taxon>Chordata</taxon>
        <taxon>Craniata</taxon>
        <taxon>Vertebrata</taxon>
        <taxon>Euteleostomi</taxon>
        <taxon>Actinopterygii</taxon>
        <taxon>Neopterygii</taxon>
        <taxon>Teleostei</taxon>
        <taxon>Anguilliformes</taxon>
        <taxon>Anguillidae</taxon>
        <taxon>Anguilla</taxon>
    </lineage>
</organism>
<dbReference type="EMBL" id="GBXM01102699">
    <property type="protein sequence ID" value="JAH05878.1"/>
    <property type="molecule type" value="Transcribed_RNA"/>
</dbReference>
<accession>A0A0E9PPW9</accession>
<reference evidence="1" key="1">
    <citation type="submission" date="2014-11" db="EMBL/GenBank/DDBJ databases">
        <authorList>
            <person name="Amaro Gonzalez C."/>
        </authorList>
    </citation>
    <scope>NUCLEOTIDE SEQUENCE</scope>
</reference>